<evidence type="ECO:0000313" key="1">
    <source>
        <dbReference type="EMBL" id="CAF1072923.1"/>
    </source>
</evidence>
<organism evidence="1 5">
    <name type="scientific">Rotaria magnacalcarata</name>
    <dbReference type="NCBI Taxonomy" id="392030"/>
    <lineage>
        <taxon>Eukaryota</taxon>
        <taxon>Metazoa</taxon>
        <taxon>Spiralia</taxon>
        <taxon>Gnathifera</taxon>
        <taxon>Rotifera</taxon>
        <taxon>Eurotatoria</taxon>
        <taxon>Bdelloidea</taxon>
        <taxon>Philodinida</taxon>
        <taxon>Philodinidae</taxon>
        <taxon>Rotaria</taxon>
    </lineage>
</organism>
<dbReference type="EMBL" id="CAJOBI010006117">
    <property type="protein sequence ID" value="CAF4051851.1"/>
    <property type="molecule type" value="Genomic_DNA"/>
</dbReference>
<dbReference type="Proteomes" id="UP000681720">
    <property type="component" value="Unassembled WGS sequence"/>
</dbReference>
<evidence type="ECO:0000313" key="5">
    <source>
        <dbReference type="Proteomes" id="UP000663855"/>
    </source>
</evidence>
<dbReference type="EMBL" id="CAJNOV010001651">
    <property type="protein sequence ID" value="CAF1072923.1"/>
    <property type="molecule type" value="Genomic_DNA"/>
</dbReference>
<dbReference type="Proteomes" id="UP000676336">
    <property type="component" value="Unassembled WGS sequence"/>
</dbReference>
<dbReference type="Proteomes" id="UP000681967">
    <property type="component" value="Unassembled WGS sequence"/>
</dbReference>
<sequence length="192" mass="21948">MTAVIRCMPKRQITALYGRKRLRSYQVVVMFDLGDLVKSVEMFEVTWSLEHKDKSDKNEPFIDVAVAHHHQQDGFYLFLRQCINMTDTANDENKTICCGYLSYKLNNINAQKEQALAGAEFYVPNNLAHSFRKAEKDFVIINNTIAKFIYNATRLGAVLVNAGNDVSMVSMAQQVFNRMNTATHNDVVVRLF</sequence>
<gene>
    <name evidence="4" type="ORF">BYL167_LOCUS18166</name>
    <name evidence="1" type="ORF">CJN711_LOCUS5812</name>
    <name evidence="2" type="ORF">GIL414_LOCUS10108</name>
    <name evidence="3" type="ORF">SMN809_LOCUS14698</name>
</gene>
<dbReference type="Proteomes" id="UP000663855">
    <property type="component" value="Unassembled WGS sequence"/>
</dbReference>
<dbReference type="EMBL" id="CAJOBH010007385">
    <property type="protein sequence ID" value="CAF4082720.1"/>
    <property type="molecule type" value="Genomic_DNA"/>
</dbReference>
<name>A0A814M0W6_9BILA</name>
<proteinExistence type="predicted"/>
<evidence type="ECO:0000313" key="4">
    <source>
        <dbReference type="EMBL" id="CAF4082720.1"/>
    </source>
</evidence>
<evidence type="ECO:0000313" key="3">
    <source>
        <dbReference type="EMBL" id="CAF4051851.1"/>
    </source>
</evidence>
<reference evidence="1" key="1">
    <citation type="submission" date="2021-02" db="EMBL/GenBank/DDBJ databases">
        <authorList>
            <person name="Nowell W R."/>
        </authorList>
    </citation>
    <scope>NUCLEOTIDE SEQUENCE</scope>
</reference>
<dbReference type="AlphaFoldDB" id="A0A814M0W6"/>
<accession>A0A814M0W6</accession>
<comment type="caution">
    <text evidence="1">The sequence shown here is derived from an EMBL/GenBank/DDBJ whole genome shotgun (WGS) entry which is preliminary data.</text>
</comment>
<dbReference type="EMBL" id="CAJOBJ010003571">
    <property type="protein sequence ID" value="CAF3970158.1"/>
    <property type="molecule type" value="Genomic_DNA"/>
</dbReference>
<evidence type="ECO:0000313" key="2">
    <source>
        <dbReference type="EMBL" id="CAF3970158.1"/>
    </source>
</evidence>
<protein>
    <submittedName>
        <fullName evidence="1">Uncharacterized protein</fullName>
    </submittedName>
</protein>